<accession>A0A5C1AB78</accession>
<protein>
    <recommendedName>
        <fullName evidence="3">TIGR02996 domain-containing protein</fullName>
    </recommendedName>
</protein>
<evidence type="ECO:0000313" key="2">
    <source>
        <dbReference type="Proteomes" id="UP000324974"/>
    </source>
</evidence>
<reference evidence="2" key="1">
    <citation type="submission" date="2019-08" db="EMBL/GenBank/DDBJ databases">
        <title>Limnoglobus roseus gen. nov., sp. nov., a novel freshwater planctomycete with a giant genome from the family Gemmataceae.</title>
        <authorList>
            <person name="Kulichevskaya I.S."/>
            <person name="Naumoff D.G."/>
            <person name="Miroshnikov K."/>
            <person name="Ivanova A."/>
            <person name="Philippov D.A."/>
            <person name="Hakobyan A."/>
            <person name="Rijpstra I.C."/>
            <person name="Sinninghe Damste J.S."/>
            <person name="Liesack W."/>
            <person name="Dedysh S.N."/>
        </authorList>
    </citation>
    <scope>NUCLEOTIDE SEQUENCE [LARGE SCALE GENOMIC DNA]</scope>
    <source>
        <strain evidence="2">PX52</strain>
    </source>
</reference>
<dbReference type="Proteomes" id="UP000324974">
    <property type="component" value="Chromosome"/>
</dbReference>
<name>A0A5C1AB78_9BACT</name>
<organism evidence="1 2">
    <name type="scientific">Limnoglobus roseus</name>
    <dbReference type="NCBI Taxonomy" id="2598579"/>
    <lineage>
        <taxon>Bacteria</taxon>
        <taxon>Pseudomonadati</taxon>
        <taxon>Planctomycetota</taxon>
        <taxon>Planctomycetia</taxon>
        <taxon>Gemmatales</taxon>
        <taxon>Gemmataceae</taxon>
        <taxon>Limnoglobus</taxon>
    </lineage>
</organism>
<dbReference type="KEGG" id="lrs:PX52LOC_01149"/>
<gene>
    <name evidence="1" type="ORF">PX52LOC_01149</name>
</gene>
<dbReference type="RefSeq" id="WP_149109181.1">
    <property type="nucleotide sequence ID" value="NZ_CP042425.1"/>
</dbReference>
<proteinExistence type="predicted"/>
<dbReference type="AlphaFoldDB" id="A0A5C1AB78"/>
<sequence>MPTPTTEDEYQNHLDAHPDDWAARAAFAAFLESAGDARAAGHAMFVSLRKHSRRCEGDPEPTRTFFSARRVLWNAARALPATLFNEVVRKCDGVEGITFVKDKDREVEAIQGKDRRTLEDEVAKVFGRFQLKTQKKLIAEMLRKMGRAVPA</sequence>
<dbReference type="EMBL" id="CP042425">
    <property type="protein sequence ID" value="QEL14278.1"/>
    <property type="molecule type" value="Genomic_DNA"/>
</dbReference>
<keyword evidence="2" id="KW-1185">Reference proteome</keyword>
<evidence type="ECO:0000313" key="1">
    <source>
        <dbReference type="EMBL" id="QEL14278.1"/>
    </source>
</evidence>
<evidence type="ECO:0008006" key="3">
    <source>
        <dbReference type="Google" id="ProtNLM"/>
    </source>
</evidence>